<evidence type="ECO:0000313" key="1">
    <source>
        <dbReference type="EMBL" id="JAD53597.1"/>
    </source>
</evidence>
<dbReference type="AlphaFoldDB" id="A0A0A9B2U1"/>
<name>A0A0A9B2U1_ARUDO</name>
<organism evidence="1">
    <name type="scientific">Arundo donax</name>
    <name type="common">Giant reed</name>
    <name type="synonym">Donax arundinaceus</name>
    <dbReference type="NCBI Taxonomy" id="35708"/>
    <lineage>
        <taxon>Eukaryota</taxon>
        <taxon>Viridiplantae</taxon>
        <taxon>Streptophyta</taxon>
        <taxon>Embryophyta</taxon>
        <taxon>Tracheophyta</taxon>
        <taxon>Spermatophyta</taxon>
        <taxon>Magnoliopsida</taxon>
        <taxon>Liliopsida</taxon>
        <taxon>Poales</taxon>
        <taxon>Poaceae</taxon>
        <taxon>PACMAD clade</taxon>
        <taxon>Arundinoideae</taxon>
        <taxon>Arundineae</taxon>
        <taxon>Arundo</taxon>
    </lineage>
</organism>
<proteinExistence type="predicted"/>
<dbReference type="EMBL" id="GBRH01244298">
    <property type="protein sequence ID" value="JAD53597.1"/>
    <property type="molecule type" value="Transcribed_RNA"/>
</dbReference>
<accession>A0A0A9B2U1</accession>
<sequence length="30" mass="3554">MHLSTDQDMFLLGPNRKKIAWHAESSKRKK</sequence>
<reference evidence="1" key="2">
    <citation type="journal article" date="2015" name="Data Brief">
        <title>Shoot transcriptome of the giant reed, Arundo donax.</title>
        <authorList>
            <person name="Barrero R.A."/>
            <person name="Guerrero F.D."/>
            <person name="Moolhuijzen P."/>
            <person name="Goolsby J.A."/>
            <person name="Tidwell J."/>
            <person name="Bellgard S.E."/>
            <person name="Bellgard M.I."/>
        </authorList>
    </citation>
    <scope>NUCLEOTIDE SEQUENCE</scope>
    <source>
        <tissue evidence="1">Shoot tissue taken approximately 20 cm above the soil surface</tissue>
    </source>
</reference>
<protein>
    <submittedName>
        <fullName evidence="1">Uncharacterized protein</fullName>
    </submittedName>
</protein>
<reference evidence="1" key="1">
    <citation type="submission" date="2014-09" db="EMBL/GenBank/DDBJ databases">
        <authorList>
            <person name="Magalhaes I.L.F."/>
            <person name="Oliveira U."/>
            <person name="Santos F.R."/>
            <person name="Vidigal T.H.D.A."/>
            <person name="Brescovit A.D."/>
            <person name="Santos A.J."/>
        </authorList>
    </citation>
    <scope>NUCLEOTIDE SEQUENCE</scope>
    <source>
        <tissue evidence="1">Shoot tissue taken approximately 20 cm above the soil surface</tissue>
    </source>
</reference>